<dbReference type="InterPro" id="IPR006680">
    <property type="entry name" value="Amidohydro-rel"/>
</dbReference>
<dbReference type="InterPro" id="IPR032466">
    <property type="entry name" value="Metal_Hydrolase"/>
</dbReference>
<dbReference type="RefSeq" id="WP_254441242.1">
    <property type="nucleotide sequence ID" value="NZ_CABPSL010000023.1"/>
</dbReference>
<reference evidence="5 6" key="1">
    <citation type="submission" date="2019-08" db="EMBL/GenBank/DDBJ databases">
        <authorList>
            <person name="Peeters C."/>
        </authorList>
    </citation>
    <scope>NUCLEOTIDE SEQUENCE [LARGE SCALE GENOMIC DNA]</scope>
    <source>
        <strain evidence="5 6">LMG 31106</strain>
    </source>
</reference>
<dbReference type="PROSITE" id="PS51318">
    <property type="entry name" value="TAT"/>
    <property type="match status" value="1"/>
</dbReference>
<dbReference type="Gene3D" id="3.20.20.140">
    <property type="entry name" value="Metal-dependent hydrolases"/>
    <property type="match status" value="1"/>
</dbReference>
<evidence type="ECO:0000256" key="3">
    <source>
        <dbReference type="SAM" id="SignalP"/>
    </source>
</evidence>
<dbReference type="InterPro" id="IPR050287">
    <property type="entry name" value="MTA/SAH_deaminase"/>
</dbReference>
<gene>
    <name evidence="5" type="primary">atzA</name>
    <name evidence="5" type="ORF">PCE31106_04321</name>
</gene>
<organism evidence="5 6">
    <name type="scientific">Pandoraea cepalis</name>
    <dbReference type="NCBI Taxonomy" id="2508294"/>
    <lineage>
        <taxon>Bacteria</taxon>
        <taxon>Pseudomonadati</taxon>
        <taxon>Pseudomonadota</taxon>
        <taxon>Betaproteobacteria</taxon>
        <taxon>Burkholderiales</taxon>
        <taxon>Burkholderiaceae</taxon>
        <taxon>Pandoraea</taxon>
    </lineage>
</organism>
<sequence>MNNEMQRNRRNLLKACGAAAGSMMVPALMAPVSAALHAAERPSQPAQPAQPERDEFILRGGYVLTMDSSLGEFPVGDVHVKGGAIVAVAARIDLPNVRIIDASRTIVMPGFVDTHQHMWTSLLRGSLRGDDPTFGYFPSKARAGAVMTPEDIYHSVRFGLAQNLMSGITTVHDFCHNVRSPAHARADLQALEDLGVRARFSYGRFGEPSSQPMDWQDVERVRQTILPTRPRLTLGVVVAPVTEKDGSMRASVFDDLSTSMARAQAMQLPYTLHYGNLTHGIIDVMARHQWLNSDLLLVHPQGFTAAERQTLAASNVRISIAPAIELQYSTVRSGYTQFAEMEALHAQMGLSTDSSAASANANFFNEMRALLWAHKSRSDTNVKLTPRRLVELATIEGARTLNLADRAGSLSPGKRADIVLVRMDDLDIAPVFDPFNSLVYSGQPENVDTVIVDGRILRQGGRFLTFDVGEVVRNATRSAVRLRREAGLA</sequence>
<dbReference type="EMBL" id="CABPSL010000023">
    <property type="protein sequence ID" value="VVE44726.1"/>
    <property type="molecule type" value="Genomic_DNA"/>
</dbReference>
<dbReference type="GO" id="GO:0018788">
    <property type="term" value="F:atrazine chlorohydrolase activity"/>
    <property type="evidence" value="ECO:0007669"/>
    <property type="project" value="UniProtKB-EC"/>
</dbReference>
<dbReference type="EC" id="3.8.1.8" evidence="5"/>
<dbReference type="SUPFAM" id="SSF51338">
    <property type="entry name" value="Composite domain of metallo-dependent hydrolases"/>
    <property type="match status" value="2"/>
</dbReference>
<dbReference type="InterPro" id="IPR011059">
    <property type="entry name" value="Metal-dep_hydrolase_composite"/>
</dbReference>
<dbReference type="PANTHER" id="PTHR43794:SF11">
    <property type="entry name" value="AMIDOHYDROLASE-RELATED DOMAIN-CONTAINING PROTEIN"/>
    <property type="match status" value="1"/>
</dbReference>
<dbReference type="Gene3D" id="2.30.40.10">
    <property type="entry name" value="Urease, subunit C, domain 1"/>
    <property type="match status" value="1"/>
</dbReference>
<accession>A0A5E4Y7V4</accession>
<feature type="signal peptide" evidence="3">
    <location>
        <begin position="1"/>
        <end position="29"/>
    </location>
</feature>
<feature type="chain" id="PRO_5022799920" evidence="3">
    <location>
        <begin position="30"/>
        <end position="489"/>
    </location>
</feature>
<evidence type="ECO:0000313" key="6">
    <source>
        <dbReference type="Proteomes" id="UP000384354"/>
    </source>
</evidence>
<dbReference type="Pfam" id="PF01979">
    <property type="entry name" value="Amidohydro_1"/>
    <property type="match status" value="1"/>
</dbReference>
<keyword evidence="3" id="KW-0732">Signal</keyword>
<evidence type="ECO:0000313" key="5">
    <source>
        <dbReference type="EMBL" id="VVE44726.1"/>
    </source>
</evidence>
<protein>
    <submittedName>
        <fullName evidence="5">Atrazine chlorohydrolase</fullName>
        <ecNumber evidence="5">3.8.1.8</ecNumber>
    </submittedName>
</protein>
<evidence type="ECO:0000259" key="4">
    <source>
        <dbReference type="Pfam" id="PF01979"/>
    </source>
</evidence>
<name>A0A5E4Y7V4_9BURK</name>
<dbReference type="InterPro" id="IPR006311">
    <property type="entry name" value="TAT_signal"/>
</dbReference>
<dbReference type="GO" id="GO:0016810">
    <property type="term" value="F:hydrolase activity, acting on carbon-nitrogen (but not peptide) bonds"/>
    <property type="evidence" value="ECO:0007669"/>
    <property type="project" value="InterPro"/>
</dbReference>
<dbReference type="Proteomes" id="UP000384354">
    <property type="component" value="Unassembled WGS sequence"/>
</dbReference>
<dbReference type="PANTHER" id="PTHR43794">
    <property type="entry name" value="AMINOHYDROLASE SSNA-RELATED"/>
    <property type="match status" value="1"/>
</dbReference>
<keyword evidence="2 5" id="KW-0378">Hydrolase</keyword>
<proteinExistence type="inferred from homology"/>
<evidence type="ECO:0000256" key="2">
    <source>
        <dbReference type="ARBA" id="ARBA00022801"/>
    </source>
</evidence>
<feature type="domain" description="Amidohydrolase-related" evidence="4">
    <location>
        <begin position="106"/>
        <end position="456"/>
    </location>
</feature>
<comment type="similarity">
    <text evidence="1">Belongs to the metallo-dependent hydrolases superfamily. ATZ/TRZ family.</text>
</comment>
<dbReference type="SUPFAM" id="SSF51556">
    <property type="entry name" value="Metallo-dependent hydrolases"/>
    <property type="match status" value="1"/>
</dbReference>
<dbReference type="AlphaFoldDB" id="A0A5E4Y7V4"/>
<evidence type="ECO:0000256" key="1">
    <source>
        <dbReference type="ARBA" id="ARBA00006745"/>
    </source>
</evidence>